<dbReference type="InterPro" id="IPR058792">
    <property type="entry name" value="Beta-barrel_RND_2"/>
</dbReference>
<dbReference type="GO" id="GO:0060003">
    <property type="term" value="P:copper ion export"/>
    <property type="evidence" value="ECO:0007669"/>
    <property type="project" value="TreeGrafter"/>
</dbReference>
<dbReference type="Proteomes" id="UP000475249">
    <property type="component" value="Unassembled WGS sequence"/>
</dbReference>
<dbReference type="Pfam" id="PF25919">
    <property type="entry name" value="BSH_CusB"/>
    <property type="match status" value="1"/>
</dbReference>
<gene>
    <name evidence="5" type="ORF">GTQ38_12980</name>
</gene>
<dbReference type="Pfam" id="PF25954">
    <property type="entry name" value="Beta-barrel_RND_2"/>
    <property type="match status" value="1"/>
</dbReference>
<dbReference type="EMBL" id="WXYO01000006">
    <property type="protein sequence ID" value="NAS12925.1"/>
    <property type="molecule type" value="Genomic_DNA"/>
</dbReference>
<dbReference type="AlphaFoldDB" id="A0A6L9EDX5"/>
<evidence type="ECO:0000259" key="3">
    <source>
        <dbReference type="Pfam" id="PF25919"/>
    </source>
</evidence>
<dbReference type="InterPro" id="IPR051909">
    <property type="entry name" value="MFP_Cation_Efflux"/>
</dbReference>
<evidence type="ECO:0000313" key="5">
    <source>
        <dbReference type="EMBL" id="NAS12925.1"/>
    </source>
</evidence>
<proteinExistence type="inferred from homology"/>
<evidence type="ECO:0000313" key="6">
    <source>
        <dbReference type="Proteomes" id="UP000475249"/>
    </source>
</evidence>
<evidence type="ECO:0000256" key="1">
    <source>
        <dbReference type="ARBA" id="ARBA00009477"/>
    </source>
</evidence>
<dbReference type="GO" id="GO:0022857">
    <property type="term" value="F:transmembrane transporter activity"/>
    <property type="evidence" value="ECO:0007669"/>
    <property type="project" value="InterPro"/>
</dbReference>
<protein>
    <submittedName>
        <fullName evidence="5">Efflux RND transporter periplasmic adaptor subunit</fullName>
    </submittedName>
</protein>
<dbReference type="PROSITE" id="PS51257">
    <property type="entry name" value="PROKAR_LIPOPROTEIN"/>
    <property type="match status" value="1"/>
</dbReference>
<dbReference type="NCBIfam" id="TIGR01730">
    <property type="entry name" value="RND_mfp"/>
    <property type="match status" value="1"/>
</dbReference>
<dbReference type="GO" id="GO:0030313">
    <property type="term" value="C:cell envelope"/>
    <property type="evidence" value="ECO:0007669"/>
    <property type="project" value="TreeGrafter"/>
</dbReference>
<reference evidence="5 6" key="1">
    <citation type="submission" date="2020-01" db="EMBL/GenBank/DDBJ databases">
        <title>Bacteria diversity of Porities sp.</title>
        <authorList>
            <person name="Wang G."/>
        </authorList>
    </citation>
    <scope>NUCLEOTIDE SEQUENCE [LARGE SCALE GENOMIC DNA]</scope>
    <source>
        <strain evidence="5 6">R33</strain>
    </source>
</reference>
<evidence type="ECO:0000256" key="2">
    <source>
        <dbReference type="ARBA" id="ARBA00022448"/>
    </source>
</evidence>
<dbReference type="SUPFAM" id="SSF111369">
    <property type="entry name" value="HlyD-like secretion proteins"/>
    <property type="match status" value="1"/>
</dbReference>
<dbReference type="GO" id="GO:0016020">
    <property type="term" value="C:membrane"/>
    <property type="evidence" value="ECO:0007669"/>
    <property type="project" value="InterPro"/>
</dbReference>
<keyword evidence="2" id="KW-0813">Transport</keyword>
<feature type="domain" description="CusB-like barrel-sandwich hybrid" evidence="3">
    <location>
        <begin position="75"/>
        <end position="218"/>
    </location>
</feature>
<feature type="domain" description="CusB-like beta-barrel" evidence="4">
    <location>
        <begin position="226"/>
        <end position="296"/>
    </location>
</feature>
<dbReference type="InterPro" id="IPR006143">
    <property type="entry name" value="RND_pump_MFP"/>
</dbReference>
<comment type="similarity">
    <text evidence="1">Belongs to the membrane fusion protein (MFP) (TC 8.A.1) family.</text>
</comment>
<dbReference type="GO" id="GO:0015679">
    <property type="term" value="P:plasma membrane copper ion transport"/>
    <property type="evidence" value="ECO:0007669"/>
    <property type="project" value="TreeGrafter"/>
</dbReference>
<accession>A0A6L9EDX5</accession>
<comment type="caution">
    <text evidence="5">The sequence shown here is derived from an EMBL/GenBank/DDBJ whole genome shotgun (WGS) entry which is preliminary data.</text>
</comment>
<organism evidence="5 6">
    <name type="scientific">Poritiphilus flavus</name>
    <dbReference type="NCBI Taxonomy" id="2697053"/>
    <lineage>
        <taxon>Bacteria</taxon>
        <taxon>Pseudomonadati</taxon>
        <taxon>Bacteroidota</taxon>
        <taxon>Flavobacteriia</taxon>
        <taxon>Flavobacteriales</taxon>
        <taxon>Flavobacteriaceae</taxon>
        <taxon>Poritiphilus</taxon>
    </lineage>
</organism>
<evidence type="ECO:0000259" key="4">
    <source>
        <dbReference type="Pfam" id="PF25954"/>
    </source>
</evidence>
<dbReference type="Gene3D" id="2.40.50.100">
    <property type="match status" value="1"/>
</dbReference>
<dbReference type="InterPro" id="IPR058790">
    <property type="entry name" value="BSH_CusB"/>
</dbReference>
<dbReference type="PANTHER" id="PTHR30097:SF4">
    <property type="entry name" value="SLR6042 PROTEIN"/>
    <property type="match status" value="1"/>
</dbReference>
<dbReference type="Gene3D" id="2.40.30.170">
    <property type="match status" value="1"/>
</dbReference>
<sequence length="376" mass="42351">MMKLLKYFLLVLILGACSQKKETTPETLSDDINIIEISREQFSKNDMAIGSLQEQEFPEVVNANGLIDVPPENRAVISAVIGGYIERTPLIVGDLVKKGQLLVTLENPEFVQLQQEYLEVSEKLEYLKSEYERQQTLFQENISSEKNYLKTKSDYKMAKARYNGLEKQLRLLNISSSEVLKGNITTTASLYAPISGNVTEVFVSKGTYVSPASPIMEVVDNSHIHLELSVFERDIMNIKEGQPIAFKIPEASERTFMAEVYLVGTTIGQNRTIKVHGHLKNDKDRFLIGMFVEAEIIIHKESSSALPTESVVEIEGKAYTLRLLSQDDTVLRFEKVNISTGMTHQGFTQVKDEKIVEGDDQFLIRGAFGLINVEME</sequence>
<name>A0A6L9EDX5_9FLAO</name>
<keyword evidence="6" id="KW-1185">Reference proteome</keyword>
<dbReference type="PANTHER" id="PTHR30097">
    <property type="entry name" value="CATION EFFLUX SYSTEM PROTEIN CUSB"/>
    <property type="match status" value="1"/>
</dbReference>